<organism evidence="2">
    <name type="scientific">Schizaphis graminum</name>
    <name type="common">Green bug aphid</name>
    <dbReference type="NCBI Taxonomy" id="13262"/>
    <lineage>
        <taxon>Eukaryota</taxon>
        <taxon>Metazoa</taxon>
        <taxon>Ecdysozoa</taxon>
        <taxon>Arthropoda</taxon>
        <taxon>Hexapoda</taxon>
        <taxon>Insecta</taxon>
        <taxon>Pterygota</taxon>
        <taxon>Neoptera</taxon>
        <taxon>Paraneoptera</taxon>
        <taxon>Hemiptera</taxon>
        <taxon>Sternorrhyncha</taxon>
        <taxon>Aphidomorpha</taxon>
        <taxon>Aphidoidea</taxon>
        <taxon>Aphididae</taxon>
        <taxon>Aphidini</taxon>
        <taxon>Schizaphis</taxon>
    </lineage>
</organism>
<evidence type="ECO:0000313" key="2">
    <source>
        <dbReference type="EMBL" id="MBY19084.1"/>
    </source>
</evidence>
<dbReference type="AlphaFoldDB" id="A0A2S2NPK4"/>
<evidence type="ECO:0000256" key="1">
    <source>
        <dbReference type="SAM" id="MobiDB-lite"/>
    </source>
</evidence>
<name>A0A2S2NPK4_SCHGA</name>
<feature type="region of interest" description="Disordered" evidence="1">
    <location>
        <begin position="312"/>
        <end position="339"/>
    </location>
</feature>
<feature type="compositionally biased region" description="Low complexity" evidence="1">
    <location>
        <begin position="64"/>
        <end position="76"/>
    </location>
</feature>
<accession>A0A2S2NPK4</accession>
<protein>
    <submittedName>
        <fullName evidence="2">Uncharacterized protein</fullName>
    </submittedName>
</protein>
<proteinExistence type="predicted"/>
<dbReference type="EMBL" id="GGMR01006465">
    <property type="protein sequence ID" value="MBY19084.1"/>
    <property type="molecule type" value="Transcribed_RNA"/>
</dbReference>
<reference evidence="2" key="1">
    <citation type="submission" date="2018-04" db="EMBL/GenBank/DDBJ databases">
        <title>Transcriptome of Schizaphis graminum biotype I.</title>
        <authorList>
            <person name="Scully E.D."/>
            <person name="Geib S.M."/>
            <person name="Palmer N.A."/>
            <person name="Koch K."/>
            <person name="Bradshaw J."/>
            <person name="Heng-Moss T."/>
            <person name="Sarath G."/>
        </authorList>
    </citation>
    <scope>NUCLEOTIDE SEQUENCE</scope>
</reference>
<gene>
    <name evidence="2" type="ORF">g.150816</name>
</gene>
<feature type="region of interest" description="Disordered" evidence="1">
    <location>
        <begin position="42"/>
        <end position="219"/>
    </location>
</feature>
<feature type="compositionally biased region" description="Basic residues" evidence="1">
    <location>
        <begin position="115"/>
        <end position="124"/>
    </location>
</feature>
<sequence>MIKQWDVRVHVVLLRHAFAVAGRRDRGPDRAVLVVRTNGRVGRSVHGRGPGEHPVHRAGRGRRAGPVGRVPVVAHGTGTVDGQPAAVPVQRPEAGASGRVRGAGYVGLDAAAPSGRRRPRLQSRGRRDVPDVGRQLLGGRDPTPPVDLGGGGQPGHQRHRHAQRAGDGGHRSGGRGQRRSAVDNRRTRAGALPAPARQPDQQRRGRGDRAVPGAGDRGRLRRAAAGLERVGVPVVGGRAEGVLCAAVRPAVRVRGRPRRTAAGRQSVRGRRPGLPVLRRHVRKGRLRVQTVLVAVHAPDQQTPGQTLVQLDSPRSRSARQRSVASRIARGNTGPVPIPRRALGKYTSHRLHQHKYYNNYYQSMVITEW</sequence>
<feature type="compositionally biased region" description="Low complexity" evidence="1">
    <location>
        <begin position="320"/>
        <end position="329"/>
    </location>
</feature>
<feature type="compositionally biased region" description="Basic and acidic residues" evidence="1">
    <location>
        <begin position="200"/>
        <end position="209"/>
    </location>
</feature>